<keyword evidence="3" id="KW-0813">Transport</keyword>
<dbReference type="PANTHER" id="PTHR16228">
    <property type="entry name" value="DIVALENT CATION TRANSPORTER SOLUTE CARRIER FAMILY 41"/>
    <property type="match status" value="1"/>
</dbReference>
<keyword evidence="6 9" id="KW-1133">Transmembrane helix</keyword>
<feature type="transmembrane region" description="Helical" evidence="9">
    <location>
        <begin position="95"/>
        <end position="115"/>
    </location>
</feature>
<evidence type="ECO:0000256" key="3">
    <source>
        <dbReference type="ARBA" id="ARBA00022448"/>
    </source>
</evidence>
<evidence type="ECO:0000256" key="5">
    <source>
        <dbReference type="ARBA" id="ARBA00022842"/>
    </source>
</evidence>
<dbReference type="Pfam" id="PF01769">
    <property type="entry name" value="MgtE"/>
    <property type="match status" value="2"/>
</dbReference>
<feature type="transmembrane region" description="Helical" evidence="9">
    <location>
        <begin position="191"/>
        <end position="209"/>
    </location>
</feature>
<dbReference type="InterPro" id="IPR006667">
    <property type="entry name" value="SLC41_membr_dom"/>
</dbReference>
<comment type="caution">
    <text evidence="11">The sequence shown here is derived from an EMBL/GenBank/DDBJ whole genome shotgun (WGS) entry which is preliminary data.</text>
</comment>
<feature type="transmembrane region" description="Helical" evidence="9">
    <location>
        <begin position="328"/>
        <end position="356"/>
    </location>
</feature>
<feature type="transmembrane region" description="Helical" evidence="9">
    <location>
        <begin position="165"/>
        <end position="185"/>
    </location>
</feature>
<dbReference type="SUPFAM" id="SSF161093">
    <property type="entry name" value="MgtE membrane domain-like"/>
    <property type="match status" value="2"/>
</dbReference>
<evidence type="ECO:0000256" key="9">
    <source>
        <dbReference type="SAM" id="Phobius"/>
    </source>
</evidence>
<evidence type="ECO:0000256" key="2">
    <source>
        <dbReference type="ARBA" id="ARBA00009749"/>
    </source>
</evidence>
<gene>
    <name evidence="11" type="ORF">ENT52_01275</name>
</gene>
<dbReference type="Gene3D" id="1.10.357.20">
    <property type="entry name" value="SLC41 divalent cation transporters, integral membrane domain"/>
    <property type="match status" value="2"/>
</dbReference>
<evidence type="ECO:0000256" key="1">
    <source>
        <dbReference type="ARBA" id="ARBA00004141"/>
    </source>
</evidence>
<feature type="domain" description="SLC41A/MgtE integral membrane" evidence="10">
    <location>
        <begin position="56"/>
        <end position="181"/>
    </location>
</feature>
<dbReference type="AlphaFoldDB" id="A0A7J3M0C8"/>
<evidence type="ECO:0000259" key="10">
    <source>
        <dbReference type="Pfam" id="PF01769"/>
    </source>
</evidence>
<reference evidence="11" key="1">
    <citation type="journal article" date="2020" name="mSystems">
        <title>Genome- and Community-Level Interaction Insights into Carbon Utilization and Element Cycling Functions of Hydrothermarchaeota in Hydrothermal Sediment.</title>
        <authorList>
            <person name="Zhou Z."/>
            <person name="Liu Y."/>
            <person name="Xu W."/>
            <person name="Pan J."/>
            <person name="Luo Z.H."/>
            <person name="Li M."/>
        </authorList>
    </citation>
    <scope>NUCLEOTIDE SEQUENCE [LARGE SCALE GENOMIC DNA]</scope>
    <source>
        <strain evidence="11">SpSt-587</strain>
    </source>
</reference>
<feature type="transmembrane region" description="Helical" evidence="9">
    <location>
        <begin position="368"/>
        <end position="391"/>
    </location>
</feature>
<keyword evidence="5" id="KW-0460">Magnesium</keyword>
<feature type="transmembrane region" description="Helical" evidence="9">
    <location>
        <begin position="127"/>
        <end position="153"/>
    </location>
</feature>
<feature type="transmembrane region" description="Helical" evidence="9">
    <location>
        <begin position="297"/>
        <end position="316"/>
    </location>
</feature>
<feature type="domain" description="SLC41A/MgtE integral membrane" evidence="10">
    <location>
        <begin position="257"/>
        <end position="382"/>
    </location>
</feature>
<comment type="subcellular location">
    <subcellularLocation>
        <location evidence="1">Membrane</location>
        <topology evidence="1">Multi-pass membrane protein</topology>
    </subcellularLocation>
</comment>
<evidence type="ECO:0000256" key="6">
    <source>
        <dbReference type="ARBA" id="ARBA00022989"/>
    </source>
</evidence>
<evidence type="ECO:0000313" key="11">
    <source>
        <dbReference type="EMBL" id="HGT82351.1"/>
    </source>
</evidence>
<dbReference type="GO" id="GO:0008324">
    <property type="term" value="F:monoatomic cation transmembrane transporter activity"/>
    <property type="evidence" value="ECO:0007669"/>
    <property type="project" value="InterPro"/>
</dbReference>
<keyword evidence="8 9" id="KW-0472">Membrane</keyword>
<accession>A0A7J3M0C8</accession>
<dbReference type="InterPro" id="IPR045349">
    <property type="entry name" value="SLC41A1-3"/>
</dbReference>
<feature type="transmembrane region" description="Helical" evidence="9">
    <location>
        <begin position="51"/>
        <end position="74"/>
    </location>
</feature>
<keyword evidence="7" id="KW-0406">Ion transport</keyword>
<proteinExistence type="inferred from homology"/>
<evidence type="ECO:0000256" key="4">
    <source>
        <dbReference type="ARBA" id="ARBA00022692"/>
    </source>
</evidence>
<sequence>MAVTIPSREMNLRTAIRLIVPVLYLCIFFDLFAGFFLGVSFDKIMEQYPHILIILPGLMGLRGNVFGAFCSRLSTAFYLGSSEPSFRDKFVYKNALFSIWAATLPVFVLLLISYLKIDDFDGFVASAQISIVSGFLIGLLLSLVSVVVVIFAFKKAIDPDSIFGPLITSVADLVTIPSLVLFIFLFESNKILVIFVVSVLLLVLVFIFSLGKEYHRIQKEVVSIVTVLAVVQSLSGSVLEEFSEIIYLSLFMSFAYPAILDTFGNYGSIIVARTSTKLNLGEIEKGSIKEVLSDVKAIVPTSILVFPFVSLIPFLLSYKVFQVVKVALIPMVVFFFSFLAMVFLFLVMSFYIAVFISKFHIDPDNGGIPLVTTIADFIATLYAVAISLVFISF</sequence>
<dbReference type="EMBL" id="DSYZ01000027">
    <property type="protein sequence ID" value="HGT82351.1"/>
    <property type="molecule type" value="Genomic_DNA"/>
</dbReference>
<name>A0A7J3M0C8_ARCFL</name>
<evidence type="ECO:0000256" key="7">
    <source>
        <dbReference type="ARBA" id="ARBA00023065"/>
    </source>
</evidence>
<dbReference type="InterPro" id="IPR036739">
    <property type="entry name" value="SLC41_membr_dom_sf"/>
</dbReference>
<evidence type="ECO:0000256" key="8">
    <source>
        <dbReference type="ARBA" id="ARBA00023136"/>
    </source>
</evidence>
<dbReference type="PANTHER" id="PTHR16228:SF7">
    <property type="entry name" value="SLC41A_MGTE INTEGRAL MEMBRANE DOMAIN-CONTAINING PROTEIN"/>
    <property type="match status" value="1"/>
</dbReference>
<protein>
    <submittedName>
        <fullName evidence="11">Magnesium transporter MgtE</fullName>
    </submittedName>
</protein>
<keyword evidence="4 9" id="KW-0812">Transmembrane</keyword>
<dbReference type="GO" id="GO:0016020">
    <property type="term" value="C:membrane"/>
    <property type="evidence" value="ECO:0007669"/>
    <property type="project" value="UniProtKB-SubCell"/>
</dbReference>
<comment type="similarity">
    <text evidence="2">Belongs to the SLC41A transporter family.</text>
</comment>
<organism evidence="11">
    <name type="scientific">Archaeoglobus fulgidus</name>
    <dbReference type="NCBI Taxonomy" id="2234"/>
    <lineage>
        <taxon>Archaea</taxon>
        <taxon>Methanobacteriati</taxon>
        <taxon>Methanobacteriota</taxon>
        <taxon>Archaeoglobi</taxon>
        <taxon>Archaeoglobales</taxon>
        <taxon>Archaeoglobaceae</taxon>
        <taxon>Archaeoglobus</taxon>
    </lineage>
</organism>
<feature type="transmembrane region" description="Helical" evidence="9">
    <location>
        <begin position="18"/>
        <end position="39"/>
    </location>
</feature>